<dbReference type="AlphaFoldDB" id="A0A392UA91"/>
<keyword evidence="3" id="KW-1185">Reference proteome</keyword>
<name>A0A392UA91_9FABA</name>
<dbReference type="EMBL" id="LXQA010773151">
    <property type="protein sequence ID" value="MCI70302.1"/>
    <property type="molecule type" value="Genomic_DNA"/>
</dbReference>
<evidence type="ECO:0000313" key="3">
    <source>
        <dbReference type="Proteomes" id="UP000265520"/>
    </source>
</evidence>
<feature type="compositionally biased region" description="Low complexity" evidence="1">
    <location>
        <begin position="14"/>
        <end position="30"/>
    </location>
</feature>
<organism evidence="2 3">
    <name type="scientific">Trifolium medium</name>
    <dbReference type="NCBI Taxonomy" id="97028"/>
    <lineage>
        <taxon>Eukaryota</taxon>
        <taxon>Viridiplantae</taxon>
        <taxon>Streptophyta</taxon>
        <taxon>Embryophyta</taxon>
        <taxon>Tracheophyta</taxon>
        <taxon>Spermatophyta</taxon>
        <taxon>Magnoliopsida</taxon>
        <taxon>eudicotyledons</taxon>
        <taxon>Gunneridae</taxon>
        <taxon>Pentapetalae</taxon>
        <taxon>rosids</taxon>
        <taxon>fabids</taxon>
        <taxon>Fabales</taxon>
        <taxon>Fabaceae</taxon>
        <taxon>Papilionoideae</taxon>
        <taxon>50 kb inversion clade</taxon>
        <taxon>NPAAA clade</taxon>
        <taxon>Hologalegina</taxon>
        <taxon>IRL clade</taxon>
        <taxon>Trifolieae</taxon>
        <taxon>Trifolium</taxon>
    </lineage>
</organism>
<sequence>MSALPVDRNGLPRSRGSTSLSSYMSSITKSAGNTKH</sequence>
<proteinExistence type="predicted"/>
<feature type="non-terminal residue" evidence="2">
    <location>
        <position position="36"/>
    </location>
</feature>
<evidence type="ECO:0000256" key="1">
    <source>
        <dbReference type="SAM" id="MobiDB-lite"/>
    </source>
</evidence>
<feature type="region of interest" description="Disordered" evidence="1">
    <location>
        <begin position="1"/>
        <end position="36"/>
    </location>
</feature>
<accession>A0A392UA91</accession>
<protein>
    <submittedName>
        <fullName evidence="2">Uncharacterized protein</fullName>
    </submittedName>
</protein>
<reference evidence="2 3" key="1">
    <citation type="journal article" date="2018" name="Front. Plant Sci.">
        <title>Red Clover (Trifolium pratense) and Zigzag Clover (T. medium) - A Picture of Genomic Similarities and Differences.</title>
        <authorList>
            <person name="Dluhosova J."/>
            <person name="Istvanek J."/>
            <person name="Nedelnik J."/>
            <person name="Repkova J."/>
        </authorList>
    </citation>
    <scope>NUCLEOTIDE SEQUENCE [LARGE SCALE GENOMIC DNA]</scope>
    <source>
        <strain evidence="3">cv. 10/8</strain>
        <tissue evidence="2">Leaf</tissue>
    </source>
</reference>
<dbReference type="Proteomes" id="UP000265520">
    <property type="component" value="Unassembled WGS sequence"/>
</dbReference>
<comment type="caution">
    <text evidence="2">The sequence shown here is derived from an EMBL/GenBank/DDBJ whole genome shotgun (WGS) entry which is preliminary data.</text>
</comment>
<evidence type="ECO:0000313" key="2">
    <source>
        <dbReference type="EMBL" id="MCI70302.1"/>
    </source>
</evidence>